<feature type="compositionally biased region" description="Basic and acidic residues" evidence="1">
    <location>
        <begin position="86"/>
        <end position="96"/>
    </location>
</feature>
<evidence type="ECO:0000313" key="3">
    <source>
        <dbReference type="Proteomes" id="UP000281553"/>
    </source>
</evidence>
<keyword evidence="3" id="KW-1185">Reference proteome</keyword>
<feature type="region of interest" description="Disordered" evidence="1">
    <location>
        <begin position="34"/>
        <end position="68"/>
    </location>
</feature>
<reference evidence="2 3" key="1">
    <citation type="submission" date="2018-11" db="EMBL/GenBank/DDBJ databases">
        <authorList>
            <consortium name="Pathogen Informatics"/>
        </authorList>
    </citation>
    <scope>NUCLEOTIDE SEQUENCE [LARGE SCALE GENOMIC DNA]</scope>
</reference>
<evidence type="ECO:0000313" key="2">
    <source>
        <dbReference type="EMBL" id="VDN29207.1"/>
    </source>
</evidence>
<accession>A0A3P7N3F8</accession>
<dbReference type="EMBL" id="UYRU01078488">
    <property type="protein sequence ID" value="VDN29207.1"/>
    <property type="molecule type" value="Genomic_DNA"/>
</dbReference>
<dbReference type="OrthoDB" id="6160173at2759"/>
<dbReference type="AlphaFoldDB" id="A0A3P7N3F8"/>
<evidence type="ECO:0000256" key="1">
    <source>
        <dbReference type="SAM" id="MobiDB-lite"/>
    </source>
</evidence>
<proteinExistence type="predicted"/>
<sequence length="107" mass="11985">MFRQIQLRWSGHLVRVDDQRLPKRLFYGDVAVGASRKGGQKGHYTDSEELAEAPSHQHGDWGGAHKEPICLAKDGKNWRSNLRSQSDCRRKGEKDGSQVSNPIEAGC</sequence>
<feature type="region of interest" description="Disordered" evidence="1">
    <location>
        <begin position="81"/>
        <end position="107"/>
    </location>
</feature>
<feature type="compositionally biased region" description="Basic and acidic residues" evidence="1">
    <location>
        <begin position="55"/>
        <end position="68"/>
    </location>
</feature>
<organism evidence="2 3">
    <name type="scientific">Dibothriocephalus latus</name>
    <name type="common">Fish tapeworm</name>
    <name type="synonym">Diphyllobothrium latum</name>
    <dbReference type="NCBI Taxonomy" id="60516"/>
    <lineage>
        <taxon>Eukaryota</taxon>
        <taxon>Metazoa</taxon>
        <taxon>Spiralia</taxon>
        <taxon>Lophotrochozoa</taxon>
        <taxon>Platyhelminthes</taxon>
        <taxon>Cestoda</taxon>
        <taxon>Eucestoda</taxon>
        <taxon>Diphyllobothriidea</taxon>
        <taxon>Diphyllobothriidae</taxon>
        <taxon>Dibothriocephalus</taxon>
    </lineage>
</organism>
<dbReference type="Proteomes" id="UP000281553">
    <property type="component" value="Unassembled WGS sequence"/>
</dbReference>
<protein>
    <submittedName>
        <fullName evidence="2">Uncharacterized protein</fullName>
    </submittedName>
</protein>
<name>A0A3P7N3F8_DIBLA</name>
<gene>
    <name evidence="2" type="ORF">DILT_LOCUS15322</name>
</gene>